<sequence>MSKVNQDLATKTQQFLDQATAEEMTIVSNLIDGLSEKRDGKYHTYLAAITQISSCFLENGDYEIKLPIQPLIMNPLNMLHGGMTATLLDTTMGSLVNRSLPTDLAAVTSEMNIHFIKPGVGEYVRCIATITHRGTHTYISEAKVYDEREKLIAMATGTFFILNKPTQLK</sequence>
<dbReference type="Proteomes" id="UP000018890">
    <property type="component" value="Unassembled WGS sequence"/>
</dbReference>
<comment type="catalytic activity">
    <reaction evidence="3">
        <text>a long-chain fatty acyl-CoA + H2O = a long-chain fatty acid + CoA + H(+)</text>
        <dbReference type="Rhea" id="RHEA:67680"/>
        <dbReference type="ChEBI" id="CHEBI:15377"/>
        <dbReference type="ChEBI" id="CHEBI:15378"/>
        <dbReference type="ChEBI" id="CHEBI:57287"/>
        <dbReference type="ChEBI" id="CHEBI:57560"/>
        <dbReference type="ChEBI" id="CHEBI:83139"/>
    </reaction>
</comment>
<proteinExistence type="inferred from homology"/>
<dbReference type="SUPFAM" id="SSF54637">
    <property type="entry name" value="Thioesterase/thiol ester dehydrase-isomerase"/>
    <property type="match status" value="1"/>
</dbReference>
<dbReference type="Gene3D" id="3.10.129.10">
    <property type="entry name" value="Hotdog Thioesterase"/>
    <property type="match status" value="1"/>
</dbReference>
<evidence type="ECO:0000256" key="7">
    <source>
        <dbReference type="ARBA" id="ARBA00048062"/>
    </source>
</evidence>
<dbReference type="InterPro" id="IPR006683">
    <property type="entry name" value="Thioestr_dom"/>
</dbReference>
<name>W4PWJ7_9BACI</name>
<evidence type="ECO:0000256" key="1">
    <source>
        <dbReference type="ARBA" id="ARBA00022801"/>
    </source>
</evidence>
<dbReference type="AlphaFoldDB" id="W4PWJ7"/>
<dbReference type="EC" id="3.1.2.20" evidence="5"/>
<evidence type="ECO:0000313" key="10">
    <source>
        <dbReference type="Proteomes" id="UP000018890"/>
    </source>
</evidence>
<organism evidence="9 10">
    <name type="scientific">Halalkalibacter wakoensis JCM 9140</name>
    <dbReference type="NCBI Taxonomy" id="1236970"/>
    <lineage>
        <taxon>Bacteria</taxon>
        <taxon>Bacillati</taxon>
        <taxon>Bacillota</taxon>
        <taxon>Bacilli</taxon>
        <taxon>Bacillales</taxon>
        <taxon>Bacillaceae</taxon>
        <taxon>Halalkalibacter</taxon>
    </lineage>
</organism>
<evidence type="ECO:0000256" key="5">
    <source>
        <dbReference type="ARBA" id="ARBA00038894"/>
    </source>
</evidence>
<dbReference type="NCBIfam" id="TIGR00369">
    <property type="entry name" value="unchar_dom_1"/>
    <property type="match status" value="1"/>
</dbReference>
<dbReference type="Pfam" id="PF03061">
    <property type="entry name" value="4HBT"/>
    <property type="match status" value="1"/>
</dbReference>
<comment type="catalytic activity">
    <reaction evidence="2">
        <text>a fatty acyl-CoA + H2O = a fatty acid + CoA + H(+)</text>
        <dbReference type="Rhea" id="RHEA:16781"/>
        <dbReference type="ChEBI" id="CHEBI:15377"/>
        <dbReference type="ChEBI" id="CHEBI:15378"/>
        <dbReference type="ChEBI" id="CHEBI:28868"/>
        <dbReference type="ChEBI" id="CHEBI:57287"/>
        <dbReference type="ChEBI" id="CHEBI:77636"/>
        <dbReference type="EC" id="3.1.2.20"/>
    </reaction>
</comment>
<keyword evidence="1" id="KW-0378">Hydrolase</keyword>
<evidence type="ECO:0000256" key="4">
    <source>
        <dbReference type="ARBA" id="ARBA00038381"/>
    </source>
</evidence>
<dbReference type="PANTHER" id="PTHR43240">
    <property type="entry name" value="1,4-DIHYDROXY-2-NAPHTHOYL-COA THIOESTERASE 1"/>
    <property type="match status" value="1"/>
</dbReference>
<dbReference type="InterPro" id="IPR003736">
    <property type="entry name" value="PAAI_dom"/>
</dbReference>
<dbReference type="OrthoDB" id="2139465at2"/>
<gene>
    <name evidence="9" type="ORF">JCM9140_22</name>
</gene>
<comment type="catalytic activity">
    <reaction evidence="7">
        <text>a medium-chain fatty acyl-CoA + H2O = a medium-chain fatty acid + CoA + H(+)</text>
        <dbReference type="Rhea" id="RHEA:68184"/>
        <dbReference type="ChEBI" id="CHEBI:15377"/>
        <dbReference type="ChEBI" id="CHEBI:15378"/>
        <dbReference type="ChEBI" id="CHEBI:57287"/>
        <dbReference type="ChEBI" id="CHEBI:59558"/>
        <dbReference type="ChEBI" id="CHEBI:90546"/>
    </reaction>
</comment>
<dbReference type="CDD" id="cd03443">
    <property type="entry name" value="PaaI_thioesterase"/>
    <property type="match status" value="1"/>
</dbReference>
<evidence type="ECO:0000256" key="3">
    <source>
        <dbReference type="ARBA" id="ARBA00036002"/>
    </source>
</evidence>
<dbReference type="EMBL" id="BAUT01000001">
    <property type="protein sequence ID" value="GAE24117.1"/>
    <property type="molecule type" value="Genomic_DNA"/>
</dbReference>
<evidence type="ECO:0000313" key="9">
    <source>
        <dbReference type="EMBL" id="GAE24117.1"/>
    </source>
</evidence>
<dbReference type="RefSeq" id="WP_034740674.1">
    <property type="nucleotide sequence ID" value="NZ_BAUT01000001.1"/>
</dbReference>
<dbReference type="STRING" id="1236970.JCM9140_22"/>
<dbReference type="InterPro" id="IPR029069">
    <property type="entry name" value="HotDog_dom_sf"/>
</dbReference>
<dbReference type="GO" id="GO:0047617">
    <property type="term" value="F:fatty acyl-CoA hydrolase activity"/>
    <property type="evidence" value="ECO:0007669"/>
    <property type="project" value="UniProtKB-EC"/>
</dbReference>
<evidence type="ECO:0000256" key="6">
    <source>
        <dbReference type="ARBA" id="ARBA00040062"/>
    </source>
</evidence>
<comment type="similarity">
    <text evidence="4">Belongs to the YigI thioesterase family.</text>
</comment>
<dbReference type="PANTHER" id="PTHR43240:SF20">
    <property type="entry name" value="MEDIUM_LONG-CHAIN ACYL-COA THIOESTERASE YIGI"/>
    <property type="match status" value="1"/>
</dbReference>
<reference evidence="9" key="1">
    <citation type="journal article" date="2014" name="Genome Announc.">
        <title>Draft Genome Sequences of Three Alkaliphilic Bacillus Strains, Bacillus wakoensis JCM 9140T, Bacillus akibai JCM 9157T, and Bacillus hemicellulosilyticus JCM 9152T.</title>
        <authorList>
            <person name="Yuki M."/>
            <person name="Oshima K."/>
            <person name="Suda W."/>
            <person name="Oshida Y."/>
            <person name="Kitamura K."/>
            <person name="Iida T."/>
            <person name="Hattori M."/>
            <person name="Ohkuma M."/>
        </authorList>
    </citation>
    <scope>NUCLEOTIDE SEQUENCE [LARGE SCALE GENOMIC DNA]</scope>
    <source>
        <strain evidence="9">JCM 9140</strain>
    </source>
</reference>
<protein>
    <recommendedName>
        <fullName evidence="6">Medium/long-chain acyl-CoA thioesterase YigI</fullName>
        <ecNumber evidence="5">3.1.2.20</ecNumber>
    </recommendedName>
</protein>
<evidence type="ECO:0000259" key="8">
    <source>
        <dbReference type="Pfam" id="PF03061"/>
    </source>
</evidence>
<feature type="domain" description="Thioesterase" evidence="8">
    <location>
        <begin position="77"/>
        <end position="152"/>
    </location>
</feature>
<keyword evidence="10" id="KW-1185">Reference proteome</keyword>
<accession>W4PWJ7</accession>
<evidence type="ECO:0000256" key="2">
    <source>
        <dbReference type="ARBA" id="ARBA00035880"/>
    </source>
</evidence>
<comment type="caution">
    <text evidence="9">The sequence shown here is derived from an EMBL/GenBank/DDBJ whole genome shotgun (WGS) entry which is preliminary data.</text>
</comment>